<dbReference type="Proteomes" id="UP000253501">
    <property type="component" value="Unassembled WGS sequence"/>
</dbReference>
<dbReference type="PANTHER" id="PTHR43476:SF3">
    <property type="entry name" value="FAD-BINDING MONOOXYGENASE"/>
    <property type="match status" value="1"/>
</dbReference>
<comment type="caution">
    <text evidence="3">The sequence shown here is derived from an EMBL/GenBank/DDBJ whole genome shotgun (WGS) entry which is preliminary data.</text>
</comment>
<dbReference type="Gene3D" id="3.50.50.60">
    <property type="entry name" value="FAD/NAD(P)-binding domain"/>
    <property type="match status" value="1"/>
</dbReference>
<evidence type="ECO:0000313" key="4">
    <source>
        <dbReference type="Proteomes" id="UP000253501"/>
    </source>
</evidence>
<feature type="domain" description="FAD-binding" evidence="2">
    <location>
        <begin position="9"/>
        <end position="342"/>
    </location>
</feature>
<dbReference type="RefSeq" id="WP_114134267.1">
    <property type="nucleotide sequence ID" value="NZ_CP068435.1"/>
</dbReference>
<dbReference type="NCBIfam" id="NF004829">
    <property type="entry name" value="PRK06183.1-3"/>
    <property type="match status" value="1"/>
</dbReference>
<protein>
    <submittedName>
        <fullName evidence="3">Bifunctional 3-(3-hydroxy-phenyl)propionate/3-hydroxycinnamic acid hydroxylase</fullName>
    </submittedName>
</protein>
<keyword evidence="1" id="KW-0560">Oxidoreductase</keyword>
<dbReference type="Pfam" id="PF01494">
    <property type="entry name" value="FAD_binding_3"/>
    <property type="match status" value="1"/>
</dbReference>
<dbReference type="GO" id="GO:0071949">
    <property type="term" value="F:FAD binding"/>
    <property type="evidence" value="ECO:0007669"/>
    <property type="project" value="InterPro"/>
</dbReference>
<reference evidence="3 4" key="1">
    <citation type="submission" date="2018-04" db="EMBL/GenBank/DDBJ databases">
        <title>Cupriavidus necator CR12 genome sequencing and assembly.</title>
        <authorList>
            <person name="Ben Fekih I."/>
            <person name="Mazhar H.S."/>
            <person name="Bello S.K."/>
            <person name="Rensing C."/>
        </authorList>
    </citation>
    <scope>NUCLEOTIDE SEQUENCE [LARGE SCALE GENOMIC DNA]</scope>
    <source>
        <strain evidence="3 4">CR12</strain>
    </source>
</reference>
<proteinExistence type="predicted"/>
<dbReference type="PRINTS" id="PR00420">
    <property type="entry name" value="RNGMNOXGNASE"/>
</dbReference>
<dbReference type="InterPro" id="IPR002938">
    <property type="entry name" value="FAD-bd"/>
</dbReference>
<evidence type="ECO:0000259" key="2">
    <source>
        <dbReference type="Pfam" id="PF01494"/>
    </source>
</evidence>
<dbReference type="Gene3D" id="3.30.70.2450">
    <property type="match status" value="1"/>
</dbReference>
<evidence type="ECO:0000256" key="1">
    <source>
        <dbReference type="ARBA" id="ARBA00023002"/>
    </source>
</evidence>
<dbReference type="GO" id="GO:0008688">
    <property type="term" value="F:3-(3-hydroxyphenyl)propionate hydroxylase activity"/>
    <property type="evidence" value="ECO:0007669"/>
    <property type="project" value="TreeGrafter"/>
</dbReference>
<accession>A0A367PCV7</accession>
<dbReference type="SUPFAM" id="SSF51905">
    <property type="entry name" value="FAD/NAD(P)-binding domain"/>
    <property type="match status" value="1"/>
</dbReference>
<dbReference type="GO" id="GO:0019622">
    <property type="term" value="P:3-(3-hydroxy)phenylpropionate catabolic process"/>
    <property type="evidence" value="ECO:0007669"/>
    <property type="project" value="TreeGrafter"/>
</dbReference>
<dbReference type="InterPro" id="IPR050631">
    <property type="entry name" value="PheA/TfdB_FAD_monoxygenase"/>
</dbReference>
<dbReference type="PANTHER" id="PTHR43476">
    <property type="entry name" value="3-(3-HYDROXY-PHENYL)PROPIONATE/3-HYDROXYCINNAMIC ACID HYDROXYLASE"/>
    <property type="match status" value="1"/>
</dbReference>
<name>A0A367PCV7_CUPNE</name>
<dbReference type="AlphaFoldDB" id="A0A367PCV7"/>
<dbReference type="InterPro" id="IPR036188">
    <property type="entry name" value="FAD/NAD-bd_sf"/>
</dbReference>
<organism evidence="3 4">
    <name type="scientific">Cupriavidus necator</name>
    <name type="common">Alcaligenes eutrophus</name>
    <name type="synonym">Ralstonia eutropha</name>
    <dbReference type="NCBI Taxonomy" id="106590"/>
    <lineage>
        <taxon>Bacteria</taxon>
        <taxon>Pseudomonadati</taxon>
        <taxon>Pseudomonadota</taxon>
        <taxon>Betaproteobacteria</taxon>
        <taxon>Burkholderiales</taxon>
        <taxon>Burkholderiaceae</taxon>
        <taxon>Cupriavidus</taxon>
    </lineage>
</organism>
<evidence type="ECO:0000313" key="3">
    <source>
        <dbReference type="EMBL" id="RCJ05712.1"/>
    </source>
</evidence>
<gene>
    <name evidence="3" type="ORF">DDK22_25105</name>
</gene>
<dbReference type="EMBL" id="QDHA01000066">
    <property type="protein sequence ID" value="RCJ05712.1"/>
    <property type="molecule type" value="Genomic_DNA"/>
</dbReference>
<sequence length="545" mass="59491">MNTTLPEQVDVLLVGLGPVGAAAANLLGRYGVRTLAIDKATDIFTAPRAIVLDNEALRILQMAGLEEGAFDTLAIAKVQMHSPLFGRYARANTAGTMDCHPRLVTFYQPDLERALRARLSRYPCVSIALGADLTGFDDDGEAVRATVRLPGGDTAAVRARYIVGADGANSFVRRHAGLAFEGKTFTQDWLVVDALNVPNPIDHVEFLCDPRRPTPHMVAPGGRQRWEFMLQPGETREQMESPDKIRELLAPWCKPEDITIERTAVYRFHARIVDRFSRGRAFLVGDAAHITPPFVGQGLVAGLRDVANLCWKLAWVVQGRATPAILDTYDTERRPHARSIINLALLMGRLVMPRNRLAAFAVHGAMALMQRMPWARAFFEDLKIKPPARFRRGLFQRGKTRARLVRGGLLPQGLVRRGPGAPIVPSDDALGARLVLAGFGCDPAPLLDRSLQAAWRQAGGAIVQLRHCGQGEHGPQDGHSWEDMSDHLVPGAAPVGWIAVVRPDRTVLHDGPLEALDDIVREALAMLGADSPLPEGLPRTLQAAG</sequence>